<dbReference type="InterPro" id="IPR028343">
    <property type="entry name" value="FBPtase"/>
</dbReference>
<comment type="pathway">
    <text evidence="6">Carbohydrate biosynthesis.</text>
</comment>
<organism evidence="11 12">
    <name type="scientific">Bosea massiliensis</name>
    <dbReference type="NCBI Taxonomy" id="151419"/>
    <lineage>
        <taxon>Bacteria</taxon>
        <taxon>Pseudomonadati</taxon>
        <taxon>Pseudomonadota</taxon>
        <taxon>Alphaproteobacteria</taxon>
        <taxon>Hyphomicrobiales</taxon>
        <taxon>Boseaceae</taxon>
        <taxon>Bosea</taxon>
    </lineage>
</organism>
<feature type="binding site" evidence="7">
    <location>
        <position position="275"/>
    </location>
    <ligand>
        <name>Mg(2+)</name>
        <dbReference type="ChEBI" id="CHEBI:18420"/>
        <label>2</label>
    </ligand>
</feature>
<comment type="subcellular location">
    <subcellularLocation>
        <location evidence="7">Cytoplasm</location>
    </subcellularLocation>
</comment>
<dbReference type="Pfam" id="PF00316">
    <property type="entry name" value="FBPase"/>
    <property type="match status" value="1"/>
</dbReference>
<evidence type="ECO:0000256" key="7">
    <source>
        <dbReference type="HAMAP-Rule" id="MF_01855"/>
    </source>
</evidence>
<dbReference type="RefSeq" id="WP_068078364.1">
    <property type="nucleotide sequence ID" value="NZ_JBHSLU010000043.1"/>
</dbReference>
<dbReference type="CDD" id="cd00354">
    <property type="entry name" value="FBPase"/>
    <property type="match status" value="1"/>
</dbReference>
<evidence type="ECO:0000256" key="6">
    <source>
        <dbReference type="ARBA" id="ARBA00024331"/>
    </source>
</evidence>
<keyword evidence="12" id="KW-1185">Reference proteome</keyword>
<dbReference type="NCBIfam" id="NF006780">
    <property type="entry name" value="PRK09293.1-4"/>
    <property type="match status" value="1"/>
</dbReference>
<feature type="domain" description="Fructose-1-6-bisphosphatase class I N-terminal" evidence="9">
    <location>
        <begin position="30"/>
        <end position="188"/>
    </location>
</feature>
<dbReference type="Pfam" id="PF18913">
    <property type="entry name" value="FBPase_C"/>
    <property type="match status" value="1"/>
</dbReference>
<dbReference type="GO" id="GO:0042132">
    <property type="term" value="F:fructose 1,6-bisphosphate 1-phosphatase activity"/>
    <property type="evidence" value="ECO:0007669"/>
    <property type="project" value="UniProtKB-EC"/>
</dbReference>
<dbReference type="HAMAP" id="MF_01855">
    <property type="entry name" value="FBPase_class1"/>
    <property type="match status" value="1"/>
</dbReference>
<dbReference type="Gene3D" id="3.40.190.80">
    <property type="match status" value="1"/>
</dbReference>
<feature type="binding site" evidence="7">
    <location>
        <position position="111"/>
    </location>
    <ligand>
        <name>Mg(2+)</name>
        <dbReference type="ChEBI" id="CHEBI:18420"/>
        <label>1</label>
    </ligand>
</feature>
<dbReference type="Gene3D" id="3.30.540.10">
    <property type="entry name" value="Fructose-1,6-Bisphosphatase, subunit A, domain 1"/>
    <property type="match status" value="1"/>
</dbReference>
<evidence type="ECO:0000313" key="11">
    <source>
        <dbReference type="EMBL" id="MFC5506451.1"/>
    </source>
</evidence>
<keyword evidence="4 7" id="KW-0378">Hydrolase</keyword>
<comment type="caution">
    <text evidence="7">Lacks conserved residue(s) required for the propagation of feature annotation.</text>
</comment>
<dbReference type="EMBL" id="JBHSLU010000043">
    <property type="protein sequence ID" value="MFC5506451.1"/>
    <property type="molecule type" value="Genomic_DNA"/>
</dbReference>
<dbReference type="InterPro" id="IPR000146">
    <property type="entry name" value="FBPase_class-1"/>
</dbReference>
<accession>A0ABW0P147</accession>
<feature type="binding site" evidence="7">
    <location>
        <position position="109"/>
    </location>
    <ligand>
        <name>Mg(2+)</name>
        <dbReference type="ChEBI" id="CHEBI:18420"/>
        <label>1</label>
    </ligand>
</feature>
<dbReference type="SUPFAM" id="SSF56655">
    <property type="entry name" value="Carbohydrate phosphatase"/>
    <property type="match status" value="1"/>
</dbReference>
<comment type="caution">
    <text evidence="11">The sequence shown here is derived from an EMBL/GenBank/DDBJ whole genome shotgun (WGS) entry which is preliminary data.</text>
</comment>
<evidence type="ECO:0000259" key="9">
    <source>
        <dbReference type="Pfam" id="PF00316"/>
    </source>
</evidence>
<sequence>MLDQPSLAQCLAPYRTGGELQTQVADTTLALAQAAVSISELVSKGGLAGDLAGATGATSDGDAQKALDLIANDLILAALSRCPVAQIASEENDEIQHLPGNGPLAVAVDPVDGSANIATNGAIGTIFSIRAADAGDASELGAFASTGEAQLAAGYVLYGPQTTLVLTTGSGVDVFVLERKTAAFLRTKTGIRIPRGTRDYAINASNARHWDPPVRQFVEDCLAGSSGPLGVDYNTRWYAAMIGEAHRILLGGGVFLYPGDARPGYHEGRLRLVYEAQAVAFLIEQAGGAASDGYRPIRTILPQRLHQRVPLIFGAPEEVSRIDMLHAAPADDRSVAPLFGRRGLFRS</sequence>
<dbReference type="PANTHER" id="PTHR11556:SF35">
    <property type="entry name" value="SEDOHEPTULOSE-1,7-BISPHOSPHATASE, CHLOROPLASTIC"/>
    <property type="match status" value="1"/>
</dbReference>
<evidence type="ECO:0000256" key="4">
    <source>
        <dbReference type="ARBA" id="ARBA00022801"/>
    </source>
</evidence>
<evidence type="ECO:0000256" key="8">
    <source>
        <dbReference type="RuleBase" id="RU000508"/>
    </source>
</evidence>
<keyword evidence="3 7" id="KW-0963">Cytoplasm</keyword>
<dbReference type="InterPro" id="IPR033391">
    <property type="entry name" value="FBPase_N"/>
</dbReference>
<comment type="subunit">
    <text evidence="7">Homotetramer.</text>
</comment>
<evidence type="ECO:0000256" key="5">
    <source>
        <dbReference type="ARBA" id="ARBA00023277"/>
    </source>
</evidence>
<comment type="cofactor">
    <cofactor evidence="7">
        <name>Mg(2+)</name>
        <dbReference type="ChEBI" id="CHEBI:18420"/>
    </cofactor>
    <text evidence="7">Binds 2 magnesium ions per subunit.</text>
</comment>
<comment type="catalytic activity">
    <reaction evidence="1 7">
        <text>beta-D-fructose 1,6-bisphosphate + H2O = beta-D-fructose 6-phosphate + phosphate</text>
        <dbReference type="Rhea" id="RHEA:11064"/>
        <dbReference type="ChEBI" id="CHEBI:15377"/>
        <dbReference type="ChEBI" id="CHEBI:32966"/>
        <dbReference type="ChEBI" id="CHEBI:43474"/>
        <dbReference type="ChEBI" id="CHEBI:57634"/>
        <dbReference type="EC" id="3.1.3.11"/>
    </reaction>
</comment>
<evidence type="ECO:0000259" key="10">
    <source>
        <dbReference type="Pfam" id="PF18913"/>
    </source>
</evidence>
<dbReference type="EC" id="3.1.3.11" evidence="7"/>
<keyword evidence="7" id="KW-0479">Metal-binding</keyword>
<evidence type="ECO:0000313" key="12">
    <source>
        <dbReference type="Proteomes" id="UP001596060"/>
    </source>
</evidence>
<comment type="similarity">
    <text evidence="2 7 8">Belongs to the FBPase class 1 family.</text>
</comment>
<feature type="binding site" evidence="7">
    <location>
        <position position="109"/>
    </location>
    <ligand>
        <name>Mg(2+)</name>
        <dbReference type="ChEBI" id="CHEBI:18420"/>
        <label>2</label>
    </ligand>
</feature>
<dbReference type="InterPro" id="IPR044015">
    <property type="entry name" value="FBPase_C_dom"/>
</dbReference>
<feature type="binding site" evidence="7">
    <location>
        <position position="90"/>
    </location>
    <ligand>
        <name>Mg(2+)</name>
        <dbReference type="ChEBI" id="CHEBI:18420"/>
        <label>1</label>
    </ligand>
</feature>
<keyword evidence="7" id="KW-0460">Magnesium</keyword>
<dbReference type="PIRSF" id="PIRSF500210">
    <property type="entry name" value="FBPtase"/>
    <property type="match status" value="1"/>
</dbReference>
<evidence type="ECO:0000256" key="3">
    <source>
        <dbReference type="ARBA" id="ARBA00022490"/>
    </source>
</evidence>
<dbReference type="PIRSF" id="PIRSF000904">
    <property type="entry name" value="FBPtase_SBPase"/>
    <property type="match status" value="1"/>
</dbReference>
<protein>
    <recommendedName>
        <fullName evidence="7">Fructose-1,6-bisphosphatase class 1</fullName>
        <shortName evidence="7">FBPase class 1</shortName>
        <ecNumber evidence="7">3.1.3.11</ecNumber>
    </recommendedName>
    <alternativeName>
        <fullName evidence="7">D-fructose-1,6-bisphosphate 1-phosphohydrolase class 1</fullName>
    </alternativeName>
</protein>
<dbReference type="PANTHER" id="PTHR11556">
    <property type="entry name" value="FRUCTOSE-1,6-BISPHOSPHATASE-RELATED"/>
    <property type="match status" value="1"/>
</dbReference>
<proteinExistence type="inferred from homology"/>
<reference evidence="12" key="1">
    <citation type="journal article" date="2019" name="Int. J. Syst. Evol. Microbiol.">
        <title>The Global Catalogue of Microorganisms (GCM) 10K type strain sequencing project: providing services to taxonomists for standard genome sequencing and annotation.</title>
        <authorList>
            <consortium name="The Broad Institute Genomics Platform"/>
            <consortium name="The Broad Institute Genome Sequencing Center for Infectious Disease"/>
            <person name="Wu L."/>
            <person name="Ma J."/>
        </authorList>
    </citation>
    <scope>NUCLEOTIDE SEQUENCE [LARGE SCALE GENOMIC DNA]</scope>
    <source>
        <strain evidence="12">CCUG 43117</strain>
    </source>
</reference>
<feature type="binding site" evidence="7">
    <location>
        <position position="203"/>
    </location>
    <ligand>
        <name>substrate</name>
    </ligand>
</feature>
<evidence type="ECO:0000256" key="1">
    <source>
        <dbReference type="ARBA" id="ARBA00001273"/>
    </source>
</evidence>
<name>A0ABW0P147_9HYPH</name>
<evidence type="ECO:0000256" key="2">
    <source>
        <dbReference type="ARBA" id="ARBA00010941"/>
    </source>
</evidence>
<keyword evidence="5 7" id="KW-0119">Carbohydrate metabolism</keyword>
<feature type="domain" description="Fructose-1-6-bisphosphatase class 1 C-terminal" evidence="10">
    <location>
        <begin position="193"/>
        <end position="325"/>
    </location>
</feature>
<dbReference type="PRINTS" id="PR00115">
    <property type="entry name" value="F16BPHPHTASE"/>
</dbReference>
<dbReference type="Proteomes" id="UP001596060">
    <property type="component" value="Unassembled WGS sequence"/>
</dbReference>
<feature type="binding site" evidence="7">
    <location>
        <position position="112"/>
    </location>
    <ligand>
        <name>Mg(2+)</name>
        <dbReference type="ChEBI" id="CHEBI:18420"/>
        <label>2</label>
    </ligand>
</feature>
<gene>
    <name evidence="7" type="primary">fbp</name>
    <name evidence="11" type="ORF">ACFPN9_14425</name>
</gene>